<keyword evidence="2" id="KW-1185">Reference proteome</keyword>
<name>A0A0G4H609_VITBC</name>
<protein>
    <submittedName>
        <fullName evidence="1">Uncharacterized protein</fullName>
    </submittedName>
</protein>
<reference evidence="1 2" key="1">
    <citation type="submission" date="2014-11" db="EMBL/GenBank/DDBJ databases">
        <authorList>
            <person name="Zhu J."/>
            <person name="Qi W."/>
            <person name="Song R."/>
        </authorList>
    </citation>
    <scope>NUCLEOTIDE SEQUENCE [LARGE SCALE GENOMIC DNA]</scope>
</reference>
<dbReference type="Proteomes" id="UP000041254">
    <property type="component" value="Unassembled WGS sequence"/>
</dbReference>
<organism evidence="1 2">
    <name type="scientific">Vitrella brassicaformis (strain CCMP3155)</name>
    <dbReference type="NCBI Taxonomy" id="1169540"/>
    <lineage>
        <taxon>Eukaryota</taxon>
        <taxon>Sar</taxon>
        <taxon>Alveolata</taxon>
        <taxon>Colpodellida</taxon>
        <taxon>Vitrellaceae</taxon>
        <taxon>Vitrella</taxon>
    </lineage>
</organism>
<evidence type="ECO:0000313" key="2">
    <source>
        <dbReference type="Proteomes" id="UP000041254"/>
    </source>
</evidence>
<gene>
    <name evidence="1" type="ORF">Vbra_2383</name>
</gene>
<sequence>MHSSAVEYDGFNEVVQIILNVAKRMGMLSEHNFICLNCIRLALIQVLKTRCENNADKGLCEKCTNQELVAQYHTNVNNTGVNNNANNARANNAAAAMQLG</sequence>
<proteinExistence type="predicted"/>
<accession>A0A0G4H609</accession>
<dbReference type="InParanoid" id="A0A0G4H609"/>
<dbReference type="EMBL" id="CDMY01001029">
    <property type="protein sequence ID" value="CEM39251.1"/>
    <property type="molecule type" value="Genomic_DNA"/>
</dbReference>
<dbReference type="AlphaFoldDB" id="A0A0G4H609"/>
<dbReference type="VEuPathDB" id="CryptoDB:Vbra_2383"/>
<evidence type="ECO:0000313" key="1">
    <source>
        <dbReference type="EMBL" id="CEM39251.1"/>
    </source>
</evidence>